<proteinExistence type="predicted"/>
<dbReference type="Proteomes" id="UP000178606">
    <property type="component" value="Unassembled WGS sequence"/>
</dbReference>
<evidence type="ECO:0000259" key="2">
    <source>
        <dbReference type="Pfam" id="PF26514"/>
    </source>
</evidence>
<keyword evidence="1" id="KW-0812">Transmembrane</keyword>
<accession>A0A1F6CDE8</accession>
<name>A0A1F6CDE8_HANXR</name>
<protein>
    <recommendedName>
        <fullName evidence="2">DUF8173 domain-containing protein</fullName>
    </recommendedName>
</protein>
<evidence type="ECO:0000313" key="3">
    <source>
        <dbReference type="EMBL" id="OGG47186.1"/>
    </source>
</evidence>
<evidence type="ECO:0000256" key="1">
    <source>
        <dbReference type="SAM" id="Phobius"/>
    </source>
</evidence>
<dbReference type="AlphaFoldDB" id="A0A1F6CDE8"/>
<reference evidence="3 4" key="1">
    <citation type="journal article" date="2016" name="Nat. Commun.">
        <title>Thousands of microbial genomes shed light on interconnected biogeochemical processes in an aquifer system.</title>
        <authorList>
            <person name="Anantharaman K."/>
            <person name="Brown C.T."/>
            <person name="Hug L.A."/>
            <person name="Sharon I."/>
            <person name="Castelle C.J."/>
            <person name="Probst A.J."/>
            <person name="Thomas B.C."/>
            <person name="Singh A."/>
            <person name="Wilkins M.J."/>
            <person name="Karaoz U."/>
            <person name="Brodie E.L."/>
            <person name="Williams K.H."/>
            <person name="Hubbard S.S."/>
            <person name="Banfield J.F."/>
        </authorList>
    </citation>
    <scope>NUCLEOTIDE SEQUENCE [LARGE SCALE GENOMIC DNA]</scope>
    <source>
        <strain evidence="4">RIFCSPLOWO2_12_FULL_64_10</strain>
    </source>
</reference>
<evidence type="ECO:0000313" key="4">
    <source>
        <dbReference type="Proteomes" id="UP000178606"/>
    </source>
</evidence>
<feature type="transmembrane region" description="Helical" evidence="1">
    <location>
        <begin position="224"/>
        <end position="242"/>
    </location>
</feature>
<dbReference type="InterPro" id="IPR058486">
    <property type="entry name" value="DUF8173"/>
</dbReference>
<dbReference type="Pfam" id="PF26514">
    <property type="entry name" value="DUF8173"/>
    <property type="match status" value="1"/>
</dbReference>
<keyword evidence="1" id="KW-1133">Transmembrane helix</keyword>
<feature type="transmembrane region" description="Helical" evidence="1">
    <location>
        <begin position="263"/>
        <end position="290"/>
    </location>
</feature>
<comment type="caution">
    <text evidence="3">The sequence shown here is derived from an EMBL/GenBank/DDBJ whole genome shotgun (WGS) entry which is preliminary data.</text>
</comment>
<dbReference type="EMBL" id="MFKF01000269">
    <property type="protein sequence ID" value="OGG47186.1"/>
    <property type="molecule type" value="Genomic_DNA"/>
</dbReference>
<keyword evidence="1" id="KW-0472">Membrane</keyword>
<sequence>MYAAGDAVVVEGTIRGDAFLAGRSVTVNGTVEGSLFAGAQTLVVNGTVGQGFFGAAQAIAINGAVRQTARVAGQVVLIDGEGRIGRDLLAAGQSVAASEGSRIARDAGVGASQVLLAGSIGRNLKAGSGAIGIEGSVGGDAELDLGEGDRGSEFIPMVPPVVGAPSVPPGLTMGRNARIGGSLTYTASEPYALQGQVAGPVLYVERAAIEEAQPAHARSSLGDYLRLVAALLLSGVLLLSLAPNWTDDLARRIEIRPGRSLAVGGLTGLAVLGLGLGIALAAVLIALILGVTTLGGLAALVALVGITAEAVLTIGTIAFCSLIAQALAAYVLGRWILDRIGPTWRESPYRPMILGVLVFAAFRFIPVVGWLLEIGAAVVGLGALYAWGRNVLGPRTDVPAPARSSVGEASGA</sequence>
<feature type="domain" description="DUF8173" evidence="2">
    <location>
        <begin position="212"/>
        <end position="384"/>
    </location>
</feature>
<feature type="transmembrane region" description="Helical" evidence="1">
    <location>
        <begin position="310"/>
        <end position="332"/>
    </location>
</feature>
<feature type="transmembrane region" description="Helical" evidence="1">
    <location>
        <begin position="353"/>
        <end position="386"/>
    </location>
</feature>
<organism evidence="3 4">
    <name type="scientific">Handelsmanbacteria sp. (strain RIFCSPLOWO2_12_FULL_64_10)</name>
    <dbReference type="NCBI Taxonomy" id="1817868"/>
    <lineage>
        <taxon>Bacteria</taxon>
        <taxon>Candidatus Handelsmaniibacteriota</taxon>
    </lineage>
</organism>
<gene>
    <name evidence="3" type="ORF">A3F84_11360</name>
</gene>